<reference evidence="3" key="1">
    <citation type="submission" date="2015-05" db="EMBL/GenBank/DDBJ databases">
        <authorList>
            <person name="Wang D.B."/>
            <person name="Wang M."/>
        </authorList>
    </citation>
    <scope>NUCLEOTIDE SEQUENCE</scope>
    <source>
        <strain evidence="3">36-1</strain>
    </source>
</reference>
<protein>
    <submittedName>
        <fullName evidence="3">Uncharacterized protein</fullName>
    </submittedName>
</protein>
<dbReference type="Proteomes" id="UP001287286">
    <property type="component" value="Unassembled WGS sequence"/>
</dbReference>
<proteinExistence type="predicted"/>
<dbReference type="Proteomes" id="UP000245956">
    <property type="component" value="Unassembled WGS sequence"/>
</dbReference>
<sequence>MWIGPLESQRHQRLVRPGQHMSIGHWQAAKAVDVVGSGRTDSVRVPVMSLPDPGAKAGEHLGCLVGAAPSREAGLPAVGSADAKLSLVWLALGWMCGRAGVWAACKPAWAWMRMWTWAWAWQWERGKRMPNGGAAAAYTQARQMERHGTGGSCPDLRGLDAMLGMRACLLACWVRVLVAPKPPAPSSGCSSPCPDPPASKVQDVALHTNSIAARPFVPCPLPRGTSSKRARFKCPHTIAHSPPSSQSKGAFQVGKAREDEGEALRLTRHSSLRLGALVTAPRGSSRRRQEQQRVIFQISPPEYLLINTPASFLPACCQSNACRRFFLARPTAQRTSGLGQPSSTTVPPPQSLSCFDRPAARPSTGPGAEKSLPVSDGNGLMIRTPPARFHSGASLALTTPQTHPPRDSIERLTPQA</sequence>
<dbReference type="EMBL" id="LCWV01000054">
    <property type="protein sequence ID" value="PWI64562.1"/>
    <property type="molecule type" value="Genomic_DNA"/>
</dbReference>
<reference evidence="2 5" key="4">
    <citation type="journal article" date="2024" name="Microbiol. Resour. Announc.">
        <title>Genome annotations for the ascomycete fungi Trichoderma harzianum, Trichoderma aggressivum, and Purpureocillium lilacinum.</title>
        <authorList>
            <person name="Beijen E.P.W."/>
            <person name="Ohm R.A."/>
        </authorList>
    </citation>
    <scope>NUCLEOTIDE SEQUENCE [LARGE SCALE GENOMIC DNA]</scope>
    <source>
        <strain evidence="2 5">CBS 150709</strain>
    </source>
</reference>
<name>A0A2U3DQN5_PURLI</name>
<accession>A0A2U3DQN5</accession>
<evidence type="ECO:0000313" key="4">
    <source>
        <dbReference type="Proteomes" id="UP000245956"/>
    </source>
</evidence>
<reference evidence="2" key="3">
    <citation type="submission" date="2023-11" db="EMBL/GenBank/DDBJ databases">
        <authorList>
            <person name="Beijen E."/>
            <person name="Ohm R.A."/>
        </authorList>
    </citation>
    <scope>NUCLEOTIDE SEQUENCE</scope>
    <source>
        <strain evidence="2">CBS 150709</strain>
    </source>
</reference>
<evidence type="ECO:0000313" key="3">
    <source>
        <dbReference type="EMBL" id="PWI64562.1"/>
    </source>
</evidence>
<evidence type="ECO:0000313" key="5">
    <source>
        <dbReference type="Proteomes" id="UP001287286"/>
    </source>
</evidence>
<dbReference type="AlphaFoldDB" id="A0A2U3DQN5"/>
<reference evidence="3 4" key="2">
    <citation type="journal article" date="2016" name="Front. Microbiol.">
        <title>Genome and transcriptome sequences reveal the specific parasitism of the nematophagous Purpureocillium lilacinum 36-1.</title>
        <authorList>
            <person name="Xie J."/>
            <person name="Li S."/>
            <person name="Mo C."/>
            <person name="Xiao X."/>
            <person name="Peng D."/>
            <person name="Wang G."/>
            <person name="Xiao Y."/>
        </authorList>
    </citation>
    <scope>NUCLEOTIDE SEQUENCE [LARGE SCALE GENOMIC DNA]</scope>
    <source>
        <strain evidence="3 4">36-1</strain>
    </source>
</reference>
<evidence type="ECO:0000256" key="1">
    <source>
        <dbReference type="SAM" id="MobiDB-lite"/>
    </source>
</evidence>
<keyword evidence="5" id="KW-1185">Reference proteome</keyword>
<feature type="region of interest" description="Disordered" evidence="1">
    <location>
        <begin position="333"/>
        <end position="416"/>
    </location>
</feature>
<evidence type="ECO:0000313" key="2">
    <source>
        <dbReference type="EMBL" id="KAK4086251.1"/>
    </source>
</evidence>
<comment type="caution">
    <text evidence="3">The sequence shown here is derived from an EMBL/GenBank/DDBJ whole genome shotgun (WGS) entry which is preliminary data.</text>
</comment>
<gene>
    <name evidence="3" type="ORF">PCL_09534</name>
    <name evidence="2" type="ORF">Purlil1_9336</name>
</gene>
<organism evidence="3 4">
    <name type="scientific">Purpureocillium lilacinum</name>
    <name type="common">Paecilomyces lilacinus</name>
    <dbReference type="NCBI Taxonomy" id="33203"/>
    <lineage>
        <taxon>Eukaryota</taxon>
        <taxon>Fungi</taxon>
        <taxon>Dikarya</taxon>
        <taxon>Ascomycota</taxon>
        <taxon>Pezizomycotina</taxon>
        <taxon>Sordariomycetes</taxon>
        <taxon>Hypocreomycetidae</taxon>
        <taxon>Hypocreales</taxon>
        <taxon>Ophiocordycipitaceae</taxon>
        <taxon>Purpureocillium</taxon>
    </lineage>
</organism>
<dbReference type="EMBL" id="JAWRVI010000042">
    <property type="protein sequence ID" value="KAK4086251.1"/>
    <property type="molecule type" value="Genomic_DNA"/>
</dbReference>